<dbReference type="CDD" id="cd00051">
    <property type="entry name" value="EFh"/>
    <property type="match status" value="1"/>
</dbReference>
<dbReference type="Proteomes" id="UP001447188">
    <property type="component" value="Unassembled WGS sequence"/>
</dbReference>
<keyword evidence="1" id="KW-0677">Repeat</keyword>
<feature type="domain" description="EF-hand" evidence="4">
    <location>
        <begin position="125"/>
        <end position="160"/>
    </location>
</feature>
<dbReference type="PROSITE" id="PS00018">
    <property type="entry name" value="EF_HAND_1"/>
    <property type="match status" value="2"/>
</dbReference>
<name>A0ABR3GT86_9PEZI</name>
<gene>
    <name evidence="5" type="ORF">Q9L58_001806</name>
</gene>
<organism evidence="5 6">
    <name type="scientific">Discina gigas</name>
    <dbReference type="NCBI Taxonomy" id="1032678"/>
    <lineage>
        <taxon>Eukaryota</taxon>
        <taxon>Fungi</taxon>
        <taxon>Dikarya</taxon>
        <taxon>Ascomycota</taxon>
        <taxon>Pezizomycotina</taxon>
        <taxon>Pezizomycetes</taxon>
        <taxon>Pezizales</taxon>
        <taxon>Discinaceae</taxon>
        <taxon>Discina</taxon>
    </lineage>
</organism>
<protein>
    <recommendedName>
        <fullName evidence="4">EF-hand domain-containing protein</fullName>
    </recommendedName>
</protein>
<feature type="compositionally biased region" description="Low complexity" evidence="3">
    <location>
        <begin position="31"/>
        <end position="47"/>
    </location>
</feature>
<feature type="domain" description="EF-hand" evidence="4">
    <location>
        <begin position="56"/>
        <end position="91"/>
    </location>
</feature>
<evidence type="ECO:0000256" key="3">
    <source>
        <dbReference type="SAM" id="MobiDB-lite"/>
    </source>
</evidence>
<dbReference type="SMART" id="SM00054">
    <property type="entry name" value="EFh"/>
    <property type="match status" value="2"/>
</dbReference>
<feature type="region of interest" description="Disordered" evidence="3">
    <location>
        <begin position="1"/>
        <end position="53"/>
    </location>
</feature>
<dbReference type="Gene3D" id="1.10.238.10">
    <property type="entry name" value="EF-hand"/>
    <property type="match status" value="2"/>
</dbReference>
<dbReference type="InterPro" id="IPR018247">
    <property type="entry name" value="EF_Hand_1_Ca_BS"/>
</dbReference>
<dbReference type="Pfam" id="PF13405">
    <property type="entry name" value="EF-hand_6"/>
    <property type="match status" value="1"/>
</dbReference>
<proteinExistence type="predicted"/>
<evidence type="ECO:0000256" key="1">
    <source>
        <dbReference type="ARBA" id="ARBA00022737"/>
    </source>
</evidence>
<evidence type="ECO:0000313" key="5">
    <source>
        <dbReference type="EMBL" id="KAL0639122.1"/>
    </source>
</evidence>
<reference evidence="5 6" key="1">
    <citation type="submission" date="2024-02" db="EMBL/GenBank/DDBJ databases">
        <title>Discinaceae phylogenomics.</title>
        <authorList>
            <person name="Dirks A.C."/>
            <person name="James T.Y."/>
        </authorList>
    </citation>
    <scope>NUCLEOTIDE SEQUENCE [LARGE SCALE GENOMIC DNA]</scope>
    <source>
        <strain evidence="5 6">ACD0624</strain>
    </source>
</reference>
<dbReference type="InterPro" id="IPR002048">
    <property type="entry name" value="EF_hand_dom"/>
</dbReference>
<dbReference type="Pfam" id="PF00036">
    <property type="entry name" value="EF-hand_1"/>
    <property type="match status" value="1"/>
</dbReference>
<dbReference type="InterPro" id="IPR011992">
    <property type="entry name" value="EF-hand-dom_pair"/>
</dbReference>
<dbReference type="InterPro" id="IPR050403">
    <property type="entry name" value="Myosin_RLC"/>
</dbReference>
<evidence type="ECO:0000313" key="6">
    <source>
        <dbReference type="Proteomes" id="UP001447188"/>
    </source>
</evidence>
<keyword evidence="2" id="KW-0106">Calcium</keyword>
<accession>A0ABR3GT86</accession>
<evidence type="ECO:0000256" key="2">
    <source>
        <dbReference type="ARBA" id="ARBA00022837"/>
    </source>
</evidence>
<dbReference type="PROSITE" id="PS50222">
    <property type="entry name" value="EF_HAND_2"/>
    <property type="match status" value="2"/>
</dbReference>
<evidence type="ECO:0000259" key="4">
    <source>
        <dbReference type="PROSITE" id="PS50222"/>
    </source>
</evidence>
<sequence>MLFGGSDMMASTRTSKPSPLGYALSPPGFNSPLSTRSSPRSTKRSTSGAFTQLSSTQIQELKESFQMLDKDGDGVIGDEDLAAMLSSLGQEPTTATLSAHLSSVSTPFNLASYLTHLSQHLSLLTPGPDLLSAFEAFDDNDDGTINVAELREALTGMGERMSESDVDKALKGFTKRRALGRGASNSGGFGGDVFRYRDFVDVLSGKEEEKE</sequence>
<keyword evidence="6" id="KW-1185">Reference proteome</keyword>
<dbReference type="SUPFAM" id="SSF47473">
    <property type="entry name" value="EF-hand"/>
    <property type="match status" value="1"/>
</dbReference>
<comment type="caution">
    <text evidence="5">The sequence shown here is derived from an EMBL/GenBank/DDBJ whole genome shotgun (WGS) entry which is preliminary data.</text>
</comment>
<dbReference type="PANTHER" id="PTHR23049">
    <property type="entry name" value="MYOSIN REGULATORY LIGHT CHAIN 2"/>
    <property type="match status" value="1"/>
</dbReference>
<dbReference type="EMBL" id="JBBBZM010000014">
    <property type="protein sequence ID" value="KAL0639122.1"/>
    <property type="molecule type" value="Genomic_DNA"/>
</dbReference>